<evidence type="ECO:0000256" key="12">
    <source>
        <dbReference type="ARBA" id="ARBA00023012"/>
    </source>
</evidence>
<dbReference type="InterPro" id="IPR036890">
    <property type="entry name" value="HATPase_C_sf"/>
</dbReference>
<protein>
    <recommendedName>
        <fullName evidence="3">histidine kinase</fullName>
        <ecNumber evidence="3">2.7.13.3</ecNumber>
    </recommendedName>
</protein>
<comment type="caution">
    <text evidence="19">The sequence shown here is derived from an EMBL/GenBank/DDBJ whole genome shotgun (WGS) entry which is preliminary data.</text>
</comment>
<keyword evidence="8 15" id="KW-0812">Transmembrane</keyword>
<feature type="domain" description="PAS" evidence="18">
    <location>
        <begin position="331"/>
        <end position="386"/>
    </location>
</feature>
<dbReference type="InterPro" id="IPR001789">
    <property type="entry name" value="Sig_transdc_resp-reg_receiver"/>
</dbReference>
<feature type="transmembrane region" description="Helical" evidence="15">
    <location>
        <begin position="290"/>
        <end position="312"/>
    </location>
</feature>
<dbReference type="InterPro" id="IPR004358">
    <property type="entry name" value="Sig_transdc_His_kin-like_C"/>
</dbReference>
<keyword evidence="7" id="KW-0808">Transferase</keyword>
<dbReference type="InterPro" id="IPR003661">
    <property type="entry name" value="HisK_dim/P_dom"/>
</dbReference>
<dbReference type="EMBL" id="BPQH01000001">
    <property type="protein sequence ID" value="GJD47721.1"/>
    <property type="molecule type" value="Genomic_DNA"/>
</dbReference>
<feature type="domain" description="Histidine kinase" evidence="16">
    <location>
        <begin position="474"/>
        <end position="692"/>
    </location>
</feature>
<dbReference type="SUPFAM" id="SSF47384">
    <property type="entry name" value="Homodimeric domain of signal transducing histidine kinase"/>
    <property type="match status" value="1"/>
</dbReference>
<evidence type="ECO:0000256" key="5">
    <source>
        <dbReference type="ARBA" id="ARBA00022519"/>
    </source>
</evidence>
<evidence type="ECO:0000256" key="15">
    <source>
        <dbReference type="SAM" id="Phobius"/>
    </source>
</evidence>
<dbReference type="InterPro" id="IPR011006">
    <property type="entry name" value="CheY-like_superfamily"/>
</dbReference>
<dbReference type="PROSITE" id="PS50109">
    <property type="entry name" value="HIS_KIN"/>
    <property type="match status" value="1"/>
</dbReference>
<dbReference type="InterPro" id="IPR005467">
    <property type="entry name" value="His_kinase_dom"/>
</dbReference>
<dbReference type="CDD" id="cd00130">
    <property type="entry name" value="PAS"/>
    <property type="match status" value="1"/>
</dbReference>
<gene>
    <name evidence="19" type="primary">rcsC_2</name>
    <name evidence="19" type="ORF">OPKNFCMD_0431</name>
</gene>
<dbReference type="Gene3D" id="3.30.450.20">
    <property type="entry name" value="PAS domain"/>
    <property type="match status" value="3"/>
</dbReference>
<keyword evidence="5" id="KW-0997">Cell inner membrane</keyword>
<evidence type="ECO:0000256" key="8">
    <source>
        <dbReference type="ARBA" id="ARBA00022692"/>
    </source>
</evidence>
<evidence type="ECO:0000259" key="17">
    <source>
        <dbReference type="PROSITE" id="PS50110"/>
    </source>
</evidence>
<dbReference type="SUPFAM" id="SSF47226">
    <property type="entry name" value="Histidine-containing phosphotransfer domain, HPT domain"/>
    <property type="match status" value="1"/>
</dbReference>
<keyword evidence="9 19" id="KW-0418">Kinase</keyword>
<dbReference type="Pfam" id="PF00512">
    <property type="entry name" value="HisKA"/>
    <property type="match status" value="1"/>
</dbReference>
<dbReference type="SMART" id="SM00388">
    <property type="entry name" value="HisKA"/>
    <property type="match status" value="1"/>
</dbReference>
<dbReference type="Gene3D" id="1.10.287.130">
    <property type="match status" value="1"/>
</dbReference>
<feature type="domain" description="Response regulatory" evidence="17">
    <location>
        <begin position="712"/>
        <end position="829"/>
    </location>
</feature>
<proteinExistence type="predicted"/>
<dbReference type="SMART" id="SM00091">
    <property type="entry name" value="PAS"/>
    <property type="match status" value="1"/>
</dbReference>
<reference evidence="19" key="1">
    <citation type="journal article" date="2021" name="Front. Microbiol.">
        <title>Comprehensive Comparative Genomics and Phenotyping of Methylobacterium Species.</title>
        <authorList>
            <person name="Alessa O."/>
            <person name="Ogura Y."/>
            <person name="Fujitani Y."/>
            <person name="Takami H."/>
            <person name="Hayashi T."/>
            <person name="Sahin N."/>
            <person name="Tani A."/>
        </authorList>
    </citation>
    <scope>NUCLEOTIDE SEQUENCE</scope>
    <source>
        <strain evidence="19">KCTC 52305</strain>
    </source>
</reference>
<dbReference type="CDD" id="cd16922">
    <property type="entry name" value="HATPase_EvgS-ArcB-TorS-like"/>
    <property type="match status" value="1"/>
</dbReference>
<dbReference type="CDD" id="cd12915">
    <property type="entry name" value="PDC2_DGC_like"/>
    <property type="match status" value="1"/>
</dbReference>
<evidence type="ECO:0000256" key="3">
    <source>
        <dbReference type="ARBA" id="ARBA00012438"/>
    </source>
</evidence>
<evidence type="ECO:0000256" key="9">
    <source>
        <dbReference type="ARBA" id="ARBA00022777"/>
    </source>
</evidence>
<dbReference type="InterPro" id="IPR035965">
    <property type="entry name" value="PAS-like_dom_sf"/>
</dbReference>
<evidence type="ECO:0000259" key="16">
    <source>
        <dbReference type="PROSITE" id="PS50109"/>
    </source>
</evidence>
<keyword evidence="13 15" id="KW-0472">Membrane</keyword>
<keyword evidence="12" id="KW-0902">Two-component regulatory system</keyword>
<feature type="modified residue" description="4-aspartylphosphate" evidence="14">
    <location>
        <position position="761"/>
    </location>
</feature>
<keyword evidence="10" id="KW-0067">ATP-binding</keyword>
<dbReference type="PROSITE" id="PS50112">
    <property type="entry name" value="PAS"/>
    <property type="match status" value="1"/>
</dbReference>
<accession>A0ABQ4QSR3</accession>
<dbReference type="InterPro" id="IPR008207">
    <property type="entry name" value="Sig_transdc_His_kin_Hpt_dom"/>
</dbReference>
<evidence type="ECO:0000256" key="6">
    <source>
        <dbReference type="ARBA" id="ARBA00022553"/>
    </source>
</evidence>
<dbReference type="Proteomes" id="UP001055167">
    <property type="component" value="Unassembled WGS sequence"/>
</dbReference>
<organism evidence="19 20">
    <name type="scientific">Methylobacterium crusticola</name>
    <dbReference type="NCBI Taxonomy" id="1697972"/>
    <lineage>
        <taxon>Bacteria</taxon>
        <taxon>Pseudomonadati</taxon>
        <taxon>Pseudomonadota</taxon>
        <taxon>Alphaproteobacteria</taxon>
        <taxon>Hyphomicrobiales</taxon>
        <taxon>Methylobacteriaceae</taxon>
        <taxon>Methylobacterium</taxon>
    </lineage>
</organism>
<sequence length="962" mass="100890">MSLRRSYRSLVAGIWAGVLTTCLTLAAVTAWTDIRDHDRTIRDAKGTATALAQALDQEASRLVAAVDMMLNAAAVRVDAHTEGASSRNTHRLLDGLMGHVPAVLALRVLDGSTGSALFVQGGGQGSGPVPGDADLLRAFEAAPGTGLLIGRPARLGGGWIVSLARRVVPRPGETPLIAVADLSLAELQRLYGRLDLGPRGSIALLRSDGVLLVRHPYTPEKVGMSVAGGSLMRAAEAAPAGNLDVEASMVDGVGRYGSFRRLKDAPLLIATAVSRDEALAAWRTAARQDAAIVLGVSGVLVALGFGLTRVLARHQHLEEEARRAAGMLSAGEARYRLLAENTSELIVLAHDDGRRSYVSPAVRRLLGFTVEEAESLTLRDCVHPDDLPALFGRTRALGAGEAQVSVVCRARHKVEGWVWVEGAFRRIPDAGPGEPAIIATFRDVSERQRQAQALEEARVAAERASQAKSDFLAAMSHEIRTPLNGVLGHADLLLADRTLTARHRRYAERIANAGGALLTVVDDILDVSRIEAGGISLAQEPFAPEALVDNSASIVRGLAEQKGLALDAVLDPDVPAWVTGDADRLRQILLNLLNNAVKFTPAGGVTLRVSVAAPGRLRFAVADTGIGIAPEQHGRLFRRFSQVDGSIRREYGGSGLGLAICKGLVELMGGAIGFESRPGAGSCFWLAVPLPACAPPAAEAEASRPAPARPARLLLVEDVPVNQDLARAVLEADGHAVDLAGDGAAAVQAVQARAYDLVLMDVQMPGMDGITATRVIRGLPGPSRSVPIVAMTANVLPAQIEAFRAAGMDGHVGKPFKRAELAAAIARHRADRGAAPSLRPAPLQLAGAAAPGFPSPAVMDPAAFAAMQALMGAERVDALLQLLATELRQRFGPPAGDRQRLAHDAHAMISAAAVLGFTSLSDLCREVEDACRAGRDLAVFQARLETAGQAALAQIAAMRAAA</sequence>
<dbReference type="SMART" id="SM00387">
    <property type="entry name" value="HATPase_c"/>
    <property type="match status" value="1"/>
</dbReference>
<evidence type="ECO:0000256" key="7">
    <source>
        <dbReference type="ARBA" id="ARBA00022679"/>
    </source>
</evidence>
<dbReference type="Pfam" id="PF08447">
    <property type="entry name" value="PAS_3"/>
    <property type="match status" value="1"/>
</dbReference>
<dbReference type="InterPro" id="IPR000014">
    <property type="entry name" value="PAS"/>
</dbReference>
<dbReference type="Pfam" id="PF00072">
    <property type="entry name" value="Response_reg"/>
    <property type="match status" value="1"/>
</dbReference>
<dbReference type="PANTHER" id="PTHR43047">
    <property type="entry name" value="TWO-COMPONENT HISTIDINE PROTEIN KINASE"/>
    <property type="match status" value="1"/>
</dbReference>
<comment type="catalytic activity">
    <reaction evidence="1">
        <text>ATP + protein L-histidine = ADP + protein N-phospho-L-histidine.</text>
        <dbReference type="EC" id="2.7.13.3"/>
    </reaction>
</comment>
<dbReference type="Gene3D" id="3.30.565.10">
    <property type="entry name" value="Histidine kinase-like ATPase, C-terminal domain"/>
    <property type="match status" value="1"/>
</dbReference>
<evidence type="ECO:0000313" key="20">
    <source>
        <dbReference type="Proteomes" id="UP001055167"/>
    </source>
</evidence>
<evidence type="ECO:0000256" key="14">
    <source>
        <dbReference type="PROSITE-ProRule" id="PRU00169"/>
    </source>
</evidence>
<evidence type="ECO:0000256" key="11">
    <source>
        <dbReference type="ARBA" id="ARBA00022989"/>
    </source>
</evidence>
<dbReference type="GO" id="GO:0016301">
    <property type="term" value="F:kinase activity"/>
    <property type="evidence" value="ECO:0007669"/>
    <property type="project" value="UniProtKB-KW"/>
</dbReference>
<dbReference type="CDD" id="cd00082">
    <property type="entry name" value="HisKA"/>
    <property type="match status" value="1"/>
</dbReference>
<dbReference type="CDD" id="cd00088">
    <property type="entry name" value="HPT"/>
    <property type="match status" value="1"/>
</dbReference>
<dbReference type="Pfam" id="PF01627">
    <property type="entry name" value="Hpt"/>
    <property type="match status" value="1"/>
</dbReference>
<dbReference type="EC" id="2.7.13.3" evidence="3"/>
<dbReference type="PANTHER" id="PTHR43047:SF78">
    <property type="entry name" value="SENSORY_REGULATORY PROTEIN RPFC"/>
    <property type="match status" value="1"/>
</dbReference>
<keyword evidence="4" id="KW-1003">Cell membrane</keyword>
<evidence type="ECO:0000256" key="2">
    <source>
        <dbReference type="ARBA" id="ARBA00004429"/>
    </source>
</evidence>
<dbReference type="InterPro" id="IPR054327">
    <property type="entry name" value="His-kinase-like_sensor"/>
</dbReference>
<dbReference type="NCBIfam" id="TIGR00229">
    <property type="entry name" value="sensory_box"/>
    <property type="match status" value="1"/>
</dbReference>
<dbReference type="InterPro" id="IPR036097">
    <property type="entry name" value="HisK_dim/P_sf"/>
</dbReference>
<dbReference type="SUPFAM" id="SSF55785">
    <property type="entry name" value="PYP-like sensor domain (PAS domain)"/>
    <property type="match status" value="1"/>
</dbReference>
<dbReference type="PROSITE" id="PS50110">
    <property type="entry name" value="RESPONSE_REGULATORY"/>
    <property type="match status" value="1"/>
</dbReference>
<evidence type="ECO:0000256" key="10">
    <source>
        <dbReference type="ARBA" id="ARBA00022840"/>
    </source>
</evidence>
<evidence type="ECO:0000256" key="4">
    <source>
        <dbReference type="ARBA" id="ARBA00022475"/>
    </source>
</evidence>
<dbReference type="Gene3D" id="1.20.120.160">
    <property type="entry name" value="HPT domain"/>
    <property type="match status" value="1"/>
</dbReference>
<evidence type="ECO:0000256" key="13">
    <source>
        <dbReference type="ARBA" id="ARBA00023136"/>
    </source>
</evidence>
<reference evidence="19" key="2">
    <citation type="submission" date="2021-08" db="EMBL/GenBank/DDBJ databases">
        <authorList>
            <person name="Tani A."/>
            <person name="Ola A."/>
            <person name="Ogura Y."/>
            <person name="Katsura K."/>
            <person name="Hayashi T."/>
        </authorList>
    </citation>
    <scope>NUCLEOTIDE SEQUENCE</scope>
    <source>
        <strain evidence="19">KCTC 52305</strain>
    </source>
</reference>
<keyword evidence="6 14" id="KW-0597">Phosphoprotein</keyword>
<dbReference type="InterPro" id="IPR036641">
    <property type="entry name" value="HPT_dom_sf"/>
</dbReference>
<dbReference type="CDD" id="cd18773">
    <property type="entry name" value="PDC1_HK_sensor"/>
    <property type="match status" value="1"/>
</dbReference>
<dbReference type="SUPFAM" id="SSF55874">
    <property type="entry name" value="ATPase domain of HSP90 chaperone/DNA topoisomerase II/histidine kinase"/>
    <property type="match status" value="1"/>
</dbReference>
<evidence type="ECO:0000313" key="19">
    <source>
        <dbReference type="EMBL" id="GJD47721.1"/>
    </source>
</evidence>
<name>A0ABQ4QSR3_9HYPH</name>
<evidence type="ECO:0000256" key="1">
    <source>
        <dbReference type="ARBA" id="ARBA00000085"/>
    </source>
</evidence>
<keyword evidence="20" id="KW-1185">Reference proteome</keyword>
<dbReference type="Gene3D" id="3.40.50.2300">
    <property type="match status" value="1"/>
</dbReference>
<dbReference type="InterPro" id="IPR003594">
    <property type="entry name" value="HATPase_dom"/>
</dbReference>
<evidence type="ECO:0000259" key="18">
    <source>
        <dbReference type="PROSITE" id="PS50112"/>
    </source>
</evidence>
<dbReference type="Pfam" id="PF22588">
    <property type="entry name" value="dCache_1_like"/>
    <property type="match status" value="1"/>
</dbReference>
<dbReference type="PRINTS" id="PR00344">
    <property type="entry name" value="BCTRLSENSOR"/>
</dbReference>
<dbReference type="CDD" id="cd17546">
    <property type="entry name" value="REC_hyHK_CKI1_RcsC-like"/>
    <property type="match status" value="1"/>
</dbReference>
<dbReference type="SUPFAM" id="SSF52172">
    <property type="entry name" value="CheY-like"/>
    <property type="match status" value="1"/>
</dbReference>
<dbReference type="SMART" id="SM00448">
    <property type="entry name" value="REC"/>
    <property type="match status" value="1"/>
</dbReference>
<keyword evidence="11 15" id="KW-1133">Transmembrane helix</keyword>
<dbReference type="RefSeq" id="WP_203236281.1">
    <property type="nucleotide sequence ID" value="NZ_BPQH01000001.1"/>
</dbReference>
<dbReference type="InterPro" id="IPR013655">
    <property type="entry name" value="PAS_fold_3"/>
</dbReference>
<dbReference type="Pfam" id="PF02518">
    <property type="entry name" value="HATPase_c"/>
    <property type="match status" value="1"/>
</dbReference>
<comment type="subcellular location">
    <subcellularLocation>
        <location evidence="2">Cell inner membrane</location>
        <topology evidence="2">Multi-pass membrane protein</topology>
    </subcellularLocation>
</comment>
<keyword evidence="10" id="KW-0547">Nucleotide-binding</keyword>